<name>A0A2V2ZID4_9BACI</name>
<protein>
    <submittedName>
        <fullName evidence="9">Amino acid ABC transporter substrate-binding protein (PAAT family)</fullName>
    </submittedName>
</protein>
<dbReference type="InterPro" id="IPR001320">
    <property type="entry name" value="Iontro_rcpt_C"/>
</dbReference>
<dbReference type="GO" id="GO:0015276">
    <property type="term" value="F:ligand-gated monoatomic ion channel activity"/>
    <property type="evidence" value="ECO:0007669"/>
    <property type="project" value="InterPro"/>
</dbReference>
<dbReference type="Proteomes" id="UP000247150">
    <property type="component" value="Unassembled WGS sequence"/>
</dbReference>
<evidence type="ECO:0000256" key="5">
    <source>
        <dbReference type="ARBA" id="ARBA00023288"/>
    </source>
</evidence>
<proteinExistence type="inferred from homology"/>
<dbReference type="GO" id="GO:0016020">
    <property type="term" value="C:membrane"/>
    <property type="evidence" value="ECO:0007669"/>
    <property type="project" value="InterPro"/>
</dbReference>
<comment type="similarity">
    <text evidence="2 6">Belongs to the bacterial solute-binding protein 3 family.</text>
</comment>
<evidence type="ECO:0000256" key="2">
    <source>
        <dbReference type="ARBA" id="ARBA00010333"/>
    </source>
</evidence>
<evidence type="ECO:0000259" key="8">
    <source>
        <dbReference type="SMART" id="SM00079"/>
    </source>
</evidence>
<evidence type="ECO:0000256" key="6">
    <source>
        <dbReference type="RuleBase" id="RU003744"/>
    </source>
</evidence>
<dbReference type="Pfam" id="PF00497">
    <property type="entry name" value="SBP_bac_3"/>
    <property type="match status" value="1"/>
</dbReference>
<dbReference type="InterPro" id="IPR001638">
    <property type="entry name" value="Solute-binding_3/MltF_N"/>
</dbReference>
<gene>
    <name evidence="9" type="ORF">DFO73_11956</name>
</gene>
<organism evidence="9 10">
    <name type="scientific">Cytobacillus oceanisediminis</name>
    <dbReference type="NCBI Taxonomy" id="665099"/>
    <lineage>
        <taxon>Bacteria</taxon>
        <taxon>Bacillati</taxon>
        <taxon>Bacillota</taxon>
        <taxon>Bacilli</taxon>
        <taxon>Bacillales</taxon>
        <taxon>Bacillaceae</taxon>
        <taxon>Cytobacillus</taxon>
    </lineage>
</organism>
<dbReference type="PROSITE" id="PS01039">
    <property type="entry name" value="SBP_BACTERIAL_3"/>
    <property type="match status" value="1"/>
</dbReference>
<dbReference type="AlphaFoldDB" id="A0A2V2ZID4"/>
<comment type="caution">
    <text evidence="9">The sequence shown here is derived from an EMBL/GenBank/DDBJ whole genome shotgun (WGS) entry which is preliminary data.</text>
</comment>
<evidence type="ECO:0000256" key="3">
    <source>
        <dbReference type="ARBA" id="ARBA00022729"/>
    </source>
</evidence>
<reference evidence="9 10" key="1">
    <citation type="submission" date="2018-05" db="EMBL/GenBank/DDBJ databases">
        <title>Freshwater and sediment microbial communities from various areas in North America, analyzing microbe dynamics in response to fracking.</title>
        <authorList>
            <person name="Lamendella R."/>
        </authorList>
    </citation>
    <scope>NUCLEOTIDE SEQUENCE [LARGE SCALE GENOMIC DNA]</scope>
    <source>
        <strain evidence="9 10">15_TX</strain>
    </source>
</reference>
<keyword evidence="5" id="KW-0449">Lipoprotein</keyword>
<dbReference type="PANTHER" id="PTHR35936:SF19">
    <property type="entry name" value="AMINO-ACID-BINDING PROTEIN YXEM-RELATED"/>
    <property type="match status" value="1"/>
</dbReference>
<evidence type="ECO:0000259" key="7">
    <source>
        <dbReference type="SMART" id="SM00062"/>
    </source>
</evidence>
<dbReference type="SUPFAM" id="SSF53850">
    <property type="entry name" value="Periplasmic binding protein-like II"/>
    <property type="match status" value="1"/>
</dbReference>
<evidence type="ECO:0000256" key="4">
    <source>
        <dbReference type="ARBA" id="ARBA00023139"/>
    </source>
</evidence>
<dbReference type="PANTHER" id="PTHR35936">
    <property type="entry name" value="MEMBRANE-BOUND LYTIC MUREIN TRANSGLYCOSYLASE F"/>
    <property type="match status" value="1"/>
</dbReference>
<dbReference type="GO" id="GO:0030313">
    <property type="term" value="C:cell envelope"/>
    <property type="evidence" value="ECO:0007669"/>
    <property type="project" value="UniProtKB-SubCell"/>
</dbReference>
<dbReference type="EMBL" id="QGTW01000019">
    <property type="protein sequence ID" value="PWW19673.1"/>
    <property type="molecule type" value="Genomic_DNA"/>
</dbReference>
<dbReference type="InterPro" id="IPR018313">
    <property type="entry name" value="SBP_3_CS"/>
</dbReference>
<feature type="domain" description="Solute-binding protein family 3/N-terminal" evidence="7">
    <location>
        <begin position="56"/>
        <end position="271"/>
    </location>
</feature>
<sequence>MIKLKGIYKREKLKGEFRLVRHWLKGIIAAAFVLILAACGSEEASKDGMDLVEDGKFTYAASGEFKPFSFTNDDGSMSGFDIEVAEAVAKELGLEPVQNKFKFGGIVEGVKSGRFDAAVASHTITEERLQAVNFSTPYYYSGPQIYVRPDSSVETLEDLEGMEIAVSKGSTYTANAEEVTDNIQFYDSDVVALEALSKGKHDAVITDFITGKEAIGAGMKIEGKELIGRSEQAIAVAKDNEELLEKVNEALKTLRENGTLTEISKKYIGEDITVDPEKE</sequence>
<accession>A0A2V2ZID4</accession>
<evidence type="ECO:0000256" key="1">
    <source>
        <dbReference type="ARBA" id="ARBA00004196"/>
    </source>
</evidence>
<comment type="subcellular location">
    <subcellularLocation>
        <location evidence="1">Cell envelope</location>
    </subcellularLocation>
</comment>
<dbReference type="Gene3D" id="3.40.190.10">
    <property type="entry name" value="Periplasmic binding protein-like II"/>
    <property type="match status" value="2"/>
</dbReference>
<dbReference type="SMART" id="SM00062">
    <property type="entry name" value="PBPb"/>
    <property type="match status" value="1"/>
</dbReference>
<evidence type="ECO:0000313" key="10">
    <source>
        <dbReference type="Proteomes" id="UP000247150"/>
    </source>
</evidence>
<keyword evidence="4" id="KW-0564">Palmitate</keyword>
<evidence type="ECO:0000313" key="9">
    <source>
        <dbReference type="EMBL" id="PWW19673.1"/>
    </source>
</evidence>
<keyword evidence="3" id="KW-0732">Signal</keyword>
<dbReference type="SMART" id="SM00079">
    <property type="entry name" value="PBPe"/>
    <property type="match status" value="1"/>
</dbReference>
<feature type="domain" description="Ionotropic glutamate receptor C-terminal" evidence="8">
    <location>
        <begin position="56"/>
        <end position="270"/>
    </location>
</feature>